<comment type="caution">
    <text evidence="1">The sequence shown here is derived from an EMBL/GenBank/DDBJ whole genome shotgun (WGS) entry which is preliminary data.</text>
</comment>
<dbReference type="RefSeq" id="WP_212533865.1">
    <property type="nucleotide sequence ID" value="NZ_JAGSOG010000447.1"/>
</dbReference>
<sequence>MKTASPRPVPVPANIEVEARLAGPFTARQCAILAISAAFVLAEGEVLHTILGLSPVVVVGAVAPVVFAGCLLALVRPGGVPADRLLRGAIRYARTGRRRADVPEHLPLPAGIARLAPLYRRIAELDGTGVVELDGLEAAVVIEAQPRCLQLADADEARAALAAIGTVLSAHSGPFSISTLTERVSLDERAQVAAEVAEHLSTPQLADLARRQATYLRGLADGGDLWRRRHLITVREAGAGAAARAAHRARAAAQLFEACGIKAHVLDPAESTALLTVACAPERSAGPRRLAPPGRPITAGLEILEQE</sequence>
<dbReference type="AlphaFoldDB" id="A0A941IS16"/>
<evidence type="ECO:0000313" key="1">
    <source>
        <dbReference type="EMBL" id="MBR7839430.1"/>
    </source>
</evidence>
<proteinExistence type="predicted"/>
<keyword evidence="2" id="KW-1185">Reference proteome</keyword>
<dbReference type="Pfam" id="PF12666">
    <property type="entry name" value="PrgI"/>
    <property type="match status" value="1"/>
</dbReference>
<dbReference type="EMBL" id="JAGSOG010000447">
    <property type="protein sequence ID" value="MBR7839430.1"/>
    <property type="molecule type" value="Genomic_DNA"/>
</dbReference>
<organism evidence="1 2">
    <name type="scientific">Actinospica durhamensis</name>
    <dbReference type="NCBI Taxonomy" id="1508375"/>
    <lineage>
        <taxon>Bacteria</taxon>
        <taxon>Bacillati</taxon>
        <taxon>Actinomycetota</taxon>
        <taxon>Actinomycetes</taxon>
        <taxon>Catenulisporales</taxon>
        <taxon>Actinospicaceae</taxon>
        <taxon>Actinospica</taxon>
    </lineage>
</organism>
<dbReference type="Proteomes" id="UP000675781">
    <property type="component" value="Unassembled WGS sequence"/>
</dbReference>
<reference evidence="1" key="1">
    <citation type="submission" date="2021-04" db="EMBL/GenBank/DDBJ databases">
        <title>Genome based classification of Actinospica acidithermotolerans sp. nov., an actinobacterium isolated from an Indonesian hot spring.</title>
        <authorList>
            <person name="Kusuma A.B."/>
            <person name="Putra K.E."/>
            <person name="Nafisah S."/>
            <person name="Loh J."/>
            <person name="Nouioui I."/>
            <person name="Goodfellow M."/>
        </authorList>
    </citation>
    <scope>NUCLEOTIDE SEQUENCE</scope>
    <source>
        <strain evidence="1">CSCA 57</strain>
    </source>
</reference>
<dbReference type="InterPro" id="IPR024414">
    <property type="entry name" value="Uncharacterised_PrgI"/>
</dbReference>
<protein>
    <submittedName>
        <fullName evidence="1">PrgI family protein</fullName>
    </submittedName>
</protein>
<evidence type="ECO:0000313" key="2">
    <source>
        <dbReference type="Proteomes" id="UP000675781"/>
    </source>
</evidence>
<accession>A0A941IS16</accession>
<name>A0A941IS16_9ACTN</name>
<gene>
    <name evidence="1" type="ORF">KDL01_39590</name>
</gene>